<dbReference type="Proteomes" id="UP000216429">
    <property type="component" value="Unassembled WGS sequence"/>
</dbReference>
<dbReference type="OrthoDB" id="7057642at2"/>
<evidence type="ECO:0000313" key="2">
    <source>
        <dbReference type="Proteomes" id="UP000216429"/>
    </source>
</evidence>
<reference evidence="2" key="1">
    <citation type="submission" date="2017-05" db="EMBL/GenBank/DDBJ databases">
        <title>Complete and WGS of Bordetella genogroups.</title>
        <authorList>
            <person name="Spilker T."/>
            <person name="Lipuma J."/>
        </authorList>
    </citation>
    <scope>NUCLEOTIDE SEQUENCE [LARGE SCALE GENOMIC DNA]</scope>
    <source>
        <strain evidence="2">AU6712</strain>
    </source>
</reference>
<keyword evidence="2" id="KW-1185">Reference proteome</keyword>
<dbReference type="Pfam" id="PF11161">
    <property type="entry name" value="DUF2944"/>
    <property type="match status" value="1"/>
</dbReference>
<organism evidence="1 2">
    <name type="scientific">Bordetella genomosp. 12</name>
    <dbReference type="NCBI Taxonomy" id="463035"/>
    <lineage>
        <taxon>Bacteria</taxon>
        <taxon>Pseudomonadati</taxon>
        <taxon>Pseudomonadota</taxon>
        <taxon>Betaproteobacteria</taxon>
        <taxon>Burkholderiales</taxon>
        <taxon>Alcaligenaceae</taxon>
        <taxon>Bordetella</taxon>
    </lineage>
</organism>
<accession>A0A261VBE0</accession>
<proteinExistence type="predicted"/>
<dbReference type="RefSeq" id="WP_094815218.1">
    <property type="nucleotide sequence ID" value="NZ_NEVU01000003.1"/>
</dbReference>
<dbReference type="AlphaFoldDB" id="A0A261VBE0"/>
<evidence type="ECO:0008006" key="3">
    <source>
        <dbReference type="Google" id="ProtNLM"/>
    </source>
</evidence>
<name>A0A261VBE0_9BORD</name>
<dbReference type="InterPro" id="IPR021332">
    <property type="entry name" value="DUF2944"/>
</dbReference>
<sequence length="191" mass="21379">MDQAVLDSLQRWPNVPAVYGWLSLDKRGRWRLHPDQGEAQPITNAQILAFMDRNYSVDEAGCWFFQNGPQRVYVDLAGAPYILRLDDHAQRLISHNGLPAGTIKQWWLDERGQLWADTELGPGLLDDRDLQSALDRLMLDDGRALLDAPDALQGPQILQGLGSRTAFALTDQASLPARLGFVPRPRPGDRS</sequence>
<dbReference type="EMBL" id="NEVU01000003">
    <property type="protein sequence ID" value="OZI71476.1"/>
    <property type="molecule type" value="Genomic_DNA"/>
</dbReference>
<gene>
    <name evidence="1" type="ORF">CAL22_16790</name>
</gene>
<comment type="caution">
    <text evidence="1">The sequence shown here is derived from an EMBL/GenBank/DDBJ whole genome shotgun (WGS) entry which is preliminary data.</text>
</comment>
<evidence type="ECO:0000313" key="1">
    <source>
        <dbReference type="EMBL" id="OZI71476.1"/>
    </source>
</evidence>
<protein>
    <recommendedName>
        <fullName evidence="3">DUF2946 domain-containing protein</fullName>
    </recommendedName>
</protein>